<feature type="compositionally biased region" description="Polar residues" evidence="9">
    <location>
        <begin position="46"/>
        <end position="92"/>
    </location>
</feature>
<feature type="region of interest" description="Disordered" evidence="9">
    <location>
        <begin position="1"/>
        <end position="34"/>
    </location>
</feature>
<comment type="catalytic activity">
    <reaction evidence="1">
        <text>S-ubiquitinyl-[E2 ubiquitin-conjugating enzyme]-L-cysteine + [acceptor protein]-L-lysine = [E2 ubiquitin-conjugating enzyme]-L-cysteine + N(6)-ubiquitinyl-[acceptor protein]-L-lysine.</text>
        <dbReference type="EC" id="2.3.2.27"/>
    </reaction>
</comment>
<evidence type="ECO:0000256" key="3">
    <source>
        <dbReference type="ARBA" id="ARBA00022679"/>
    </source>
</evidence>
<evidence type="ECO:0000313" key="12">
    <source>
        <dbReference type="RefSeq" id="XP_021855752.2"/>
    </source>
</evidence>
<evidence type="ECO:0000256" key="9">
    <source>
        <dbReference type="SAM" id="MobiDB-lite"/>
    </source>
</evidence>
<feature type="compositionally biased region" description="Polar residues" evidence="9">
    <location>
        <begin position="190"/>
        <end position="199"/>
    </location>
</feature>
<dbReference type="PANTHER" id="PTHR22937:SF136">
    <property type="entry name" value="RING-TYPE E3 UBIQUITIN TRANSFERASE"/>
    <property type="match status" value="1"/>
</dbReference>
<evidence type="ECO:0000313" key="13">
    <source>
        <dbReference type="RefSeq" id="XP_021855753.2"/>
    </source>
</evidence>
<keyword evidence="11" id="KW-1185">Reference proteome</keyword>
<feature type="compositionally biased region" description="Low complexity" evidence="9">
    <location>
        <begin position="349"/>
        <end position="360"/>
    </location>
</feature>
<feature type="compositionally biased region" description="Low complexity" evidence="9">
    <location>
        <begin position="143"/>
        <end position="157"/>
    </location>
</feature>
<organism evidence="11 13">
    <name type="scientific">Spinacia oleracea</name>
    <name type="common">Spinach</name>
    <dbReference type="NCBI Taxonomy" id="3562"/>
    <lineage>
        <taxon>Eukaryota</taxon>
        <taxon>Viridiplantae</taxon>
        <taxon>Streptophyta</taxon>
        <taxon>Embryophyta</taxon>
        <taxon>Tracheophyta</taxon>
        <taxon>Spermatophyta</taxon>
        <taxon>Magnoliopsida</taxon>
        <taxon>eudicotyledons</taxon>
        <taxon>Gunneridae</taxon>
        <taxon>Pentapetalae</taxon>
        <taxon>Caryophyllales</taxon>
        <taxon>Chenopodiaceae</taxon>
        <taxon>Chenopodioideae</taxon>
        <taxon>Anserineae</taxon>
        <taxon>Spinacia</taxon>
    </lineage>
</organism>
<feature type="region of interest" description="Disordered" evidence="9">
    <location>
        <begin position="46"/>
        <end position="199"/>
    </location>
</feature>
<keyword evidence="7" id="KW-0862">Zinc</keyword>
<dbReference type="GO" id="GO:0061630">
    <property type="term" value="F:ubiquitin protein ligase activity"/>
    <property type="evidence" value="ECO:0000318"/>
    <property type="project" value="GO_Central"/>
</dbReference>
<feature type="compositionally biased region" description="Basic and acidic residues" evidence="9">
    <location>
        <begin position="131"/>
        <end position="142"/>
    </location>
</feature>
<feature type="region of interest" description="Disordered" evidence="9">
    <location>
        <begin position="211"/>
        <end position="331"/>
    </location>
</feature>
<evidence type="ECO:0000259" key="10">
    <source>
        <dbReference type="PROSITE" id="PS50089"/>
    </source>
</evidence>
<feature type="domain" description="RING-type" evidence="10">
    <location>
        <begin position="491"/>
        <end position="532"/>
    </location>
</feature>
<keyword evidence="5 8" id="KW-0863">Zinc-finger</keyword>
<evidence type="ECO:0000256" key="6">
    <source>
        <dbReference type="ARBA" id="ARBA00022786"/>
    </source>
</evidence>
<dbReference type="InterPro" id="IPR013083">
    <property type="entry name" value="Znf_RING/FYVE/PHD"/>
</dbReference>
<reference evidence="11" key="1">
    <citation type="journal article" date="2021" name="Nat. Commun.">
        <title>Genomic analyses provide insights into spinach domestication and the genetic basis of agronomic traits.</title>
        <authorList>
            <person name="Cai X."/>
            <person name="Sun X."/>
            <person name="Xu C."/>
            <person name="Sun H."/>
            <person name="Wang X."/>
            <person name="Ge C."/>
            <person name="Zhang Z."/>
            <person name="Wang Q."/>
            <person name="Fei Z."/>
            <person name="Jiao C."/>
            <person name="Wang Q."/>
        </authorList>
    </citation>
    <scope>NUCLEOTIDE SEQUENCE [LARGE SCALE GENOMIC DNA]</scope>
    <source>
        <strain evidence="11">cv. Varoflay</strain>
    </source>
</reference>
<sequence length="540" mass="59498">MEEYSSRRSSGGLAITRRGPSLVLRDSADNNRDRNVQVCSRVGCSSRLNSMKEAQTGSPSKVKTSKTPFRSSAQGKESIGSSSRTMASPITTKKSFSGSKKKLSSHLDTDSETCSLQEESEEVSGKSQMRVHPEPEDNDHSEATSSEAGSSSSGSTSRFLKRNTPRFGLGRQDSAASSSASFGFKPANQGARTGGTSTSRYNLRQLKCNSISDVVPSGSSPSLESNLSRKRDTGGRKRIGEAESSLSVRGKKINGSMLDDRRNDYSNRGISISDSRRTRSSSPGNNDAAPVRTRRLSARTRLSNQESRDRLPLVESARMSPSSPQPDLSTDEIDFSLENQFSGQTSANSLSSLGRPGSGSEHMRTNRSSGPYDAGIARSFMNRDTLRQYNLDGIAEMLLALERIENEEDPTYEQLLSLESNLFLGGLSFHDQHRDMRLDIDNMSYEELLALEEMMGTVSTAVPENVLDRCLERSIYQGIAECREEENDVKCSICQEEYAEKEELGRLSCDHRYHYECVNQWLKLKNWCPVCKTSVASPPP</sequence>
<evidence type="ECO:0000313" key="11">
    <source>
        <dbReference type="Proteomes" id="UP000813463"/>
    </source>
</evidence>
<dbReference type="InterPro" id="IPR045191">
    <property type="entry name" value="MBR1/2-like"/>
</dbReference>
<protein>
    <recommendedName>
        <fullName evidence="2">RING-type E3 ubiquitin transferase</fullName>
        <ecNumber evidence="2">2.3.2.27</ecNumber>
    </recommendedName>
</protein>
<dbReference type="Gene3D" id="3.30.40.10">
    <property type="entry name" value="Zinc/RING finger domain, C3HC4 (zinc finger)"/>
    <property type="match status" value="1"/>
</dbReference>
<dbReference type="RefSeq" id="XP_056698032.1">
    <property type="nucleotide sequence ID" value="XM_056842054.1"/>
</dbReference>
<name>A0A9R0IVJ4_SPIOL</name>
<dbReference type="PANTHER" id="PTHR22937">
    <property type="entry name" value="E3 UBIQUITIN-PROTEIN LIGASE RNF165"/>
    <property type="match status" value="1"/>
</dbReference>
<dbReference type="AlphaFoldDB" id="A0A9R0IVJ4"/>
<evidence type="ECO:0000256" key="7">
    <source>
        <dbReference type="ARBA" id="ARBA00022833"/>
    </source>
</evidence>
<dbReference type="RefSeq" id="XP_021855753.2">
    <property type="nucleotide sequence ID" value="XM_022000061.2"/>
</dbReference>
<dbReference type="SUPFAM" id="SSF57850">
    <property type="entry name" value="RING/U-box"/>
    <property type="match status" value="1"/>
</dbReference>
<evidence type="ECO:0000256" key="5">
    <source>
        <dbReference type="ARBA" id="ARBA00022771"/>
    </source>
</evidence>
<keyword evidence="6" id="KW-0833">Ubl conjugation pathway</keyword>
<feature type="compositionally biased region" description="Polar residues" evidence="9">
    <location>
        <begin position="319"/>
        <end position="328"/>
    </location>
</feature>
<keyword evidence="3" id="KW-0808">Transferase</keyword>
<dbReference type="PROSITE" id="PS50089">
    <property type="entry name" value="ZF_RING_2"/>
    <property type="match status" value="1"/>
</dbReference>
<evidence type="ECO:0000256" key="4">
    <source>
        <dbReference type="ARBA" id="ARBA00022723"/>
    </source>
</evidence>
<dbReference type="GO" id="GO:0008270">
    <property type="term" value="F:zinc ion binding"/>
    <property type="evidence" value="ECO:0007669"/>
    <property type="project" value="UniProtKB-KW"/>
</dbReference>
<keyword evidence="4" id="KW-0479">Metal-binding</keyword>
<dbReference type="KEGG" id="soe:110795085"/>
<proteinExistence type="predicted"/>
<accession>A0A9R0IVJ4</accession>
<evidence type="ECO:0000256" key="2">
    <source>
        <dbReference type="ARBA" id="ARBA00012483"/>
    </source>
</evidence>
<dbReference type="Proteomes" id="UP000813463">
    <property type="component" value="Chromosome 1"/>
</dbReference>
<feature type="region of interest" description="Disordered" evidence="9">
    <location>
        <begin position="344"/>
        <end position="373"/>
    </location>
</feature>
<dbReference type="Pfam" id="PF13639">
    <property type="entry name" value="zf-RING_2"/>
    <property type="match status" value="1"/>
</dbReference>
<reference evidence="12 13" key="2">
    <citation type="submission" date="2025-05" db="UniProtKB">
        <authorList>
            <consortium name="RefSeq"/>
        </authorList>
    </citation>
    <scope>IDENTIFICATION</scope>
    <source>
        <tissue evidence="12 13">Leaf</tissue>
    </source>
</reference>
<feature type="compositionally biased region" description="Basic and acidic residues" evidence="9">
    <location>
        <begin position="227"/>
        <end position="241"/>
    </location>
</feature>
<feature type="compositionally biased region" description="Low complexity" evidence="9">
    <location>
        <begin position="216"/>
        <end position="226"/>
    </location>
</feature>
<dbReference type="EC" id="2.3.2.27" evidence="2"/>
<evidence type="ECO:0000313" key="14">
    <source>
        <dbReference type="RefSeq" id="XP_056698032.1"/>
    </source>
</evidence>
<dbReference type="GeneID" id="110795085"/>
<dbReference type="SMART" id="SM00184">
    <property type="entry name" value="RING"/>
    <property type="match status" value="1"/>
</dbReference>
<gene>
    <name evidence="12 13 14" type="primary">LOC110795085</name>
</gene>
<evidence type="ECO:0000256" key="1">
    <source>
        <dbReference type="ARBA" id="ARBA00000900"/>
    </source>
</evidence>
<dbReference type="RefSeq" id="XP_021855752.2">
    <property type="nucleotide sequence ID" value="XM_022000060.2"/>
</dbReference>
<dbReference type="InterPro" id="IPR001841">
    <property type="entry name" value="Znf_RING"/>
</dbReference>
<evidence type="ECO:0000256" key="8">
    <source>
        <dbReference type="PROSITE-ProRule" id="PRU00175"/>
    </source>
</evidence>